<protein>
    <submittedName>
        <fullName evidence="1">Uncharacterized protein</fullName>
    </submittedName>
</protein>
<accession>A0A1E5C144</accession>
<sequence>MACLLCGFLWCCDWACIDTDMRGAGFIIAFDDGLRLSATKKYRPTVNAGCLGDVFEPESA</sequence>
<dbReference type="EMBL" id="AJWN02000089">
    <property type="protein sequence ID" value="OEE59225.1"/>
    <property type="molecule type" value="Genomic_DNA"/>
</dbReference>
<name>A0A1E5C144_9GAMM</name>
<evidence type="ECO:0000313" key="1">
    <source>
        <dbReference type="EMBL" id="OEE59225.1"/>
    </source>
</evidence>
<comment type="caution">
    <text evidence="1">The sequence shown here is derived from an EMBL/GenBank/DDBJ whole genome shotgun (WGS) entry which is preliminary data.</text>
</comment>
<dbReference type="AlphaFoldDB" id="A0A1E5C144"/>
<keyword evidence="2" id="KW-1185">Reference proteome</keyword>
<organism evidence="1 2">
    <name type="scientific">Enterovibrio norvegicus FF-454</name>
    <dbReference type="NCBI Taxonomy" id="1185651"/>
    <lineage>
        <taxon>Bacteria</taxon>
        <taxon>Pseudomonadati</taxon>
        <taxon>Pseudomonadota</taxon>
        <taxon>Gammaproteobacteria</taxon>
        <taxon>Vibrionales</taxon>
        <taxon>Vibrionaceae</taxon>
        <taxon>Enterovibrio</taxon>
    </lineage>
</organism>
<proteinExistence type="predicted"/>
<evidence type="ECO:0000313" key="2">
    <source>
        <dbReference type="Proteomes" id="UP000095039"/>
    </source>
</evidence>
<gene>
    <name evidence="1" type="ORF">A1OK_14375</name>
</gene>
<dbReference type="Proteomes" id="UP000095039">
    <property type="component" value="Unassembled WGS sequence"/>
</dbReference>
<reference evidence="1 2" key="1">
    <citation type="journal article" date="2012" name="Science">
        <title>Ecological populations of bacteria act as socially cohesive units of antibiotic production and resistance.</title>
        <authorList>
            <person name="Cordero O.X."/>
            <person name="Wildschutte H."/>
            <person name="Kirkup B."/>
            <person name="Proehl S."/>
            <person name="Ngo L."/>
            <person name="Hussain F."/>
            <person name="Le Roux F."/>
            <person name="Mincer T."/>
            <person name="Polz M.F."/>
        </authorList>
    </citation>
    <scope>NUCLEOTIDE SEQUENCE [LARGE SCALE GENOMIC DNA]</scope>
    <source>
        <strain evidence="1 2">FF-454</strain>
    </source>
</reference>